<evidence type="ECO:0000313" key="4">
    <source>
        <dbReference type="Proteomes" id="UP001309876"/>
    </source>
</evidence>
<feature type="region of interest" description="Disordered" evidence="1">
    <location>
        <begin position="51"/>
        <end position="85"/>
    </location>
</feature>
<gene>
    <name evidence="3" type="ORF">LTR05_003736</name>
</gene>
<dbReference type="Proteomes" id="UP001309876">
    <property type="component" value="Unassembled WGS sequence"/>
</dbReference>
<keyword evidence="2" id="KW-1133">Transmembrane helix</keyword>
<evidence type="ECO:0000256" key="2">
    <source>
        <dbReference type="SAM" id="Phobius"/>
    </source>
</evidence>
<organism evidence="3 4">
    <name type="scientific">Lithohypha guttulata</name>
    <dbReference type="NCBI Taxonomy" id="1690604"/>
    <lineage>
        <taxon>Eukaryota</taxon>
        <taxon>Fungi</taxon>
        <taxon>Dikarya</taxon>
        <taxon>Ascomycota</taxon>
        <taxon>Pezizomycotina</taxon>
        <taxon>Eurotiomycetes</taxon>
        <taxon>Chaetothyriomycetidae</taxon>
        <taxon>Chaetothyriales</taxon>
        <taxon>Trichomeriaceae</taxon>
        <taxon>Lithohypha</taxon>
    </lineage>
</organism>
<dbReference type="AlphaFoldDB" id="A0AAN7T138"/>
<keyword evidence="2" id="KW-0472">Membrane</keyword>
<reference evidence="3 4" key="1">
    <citation type="submission" date="2023-08" db="EMBL/GenBank/DDBJ databases">
        <title>Black Yeasts Isolated from many extreme environments.</title>
        <authorList>
            <person name="Coleine C."/>
            <person name="Stajich J.E."/>
            <person name="Selbmann L."/>
        </authorList>
    </citation>
    <scope>NUCLEOTIDE SEQUENCE [LARGE SCALE GENOMIC DNA]</scope>
    <source>
        <strain evidence="3 4">CCFEE 5910</strain>
    </source>
</reference>
<protein>
    <submittedName>
        <fullName evidence="3">Uncharacterized protein</fullName>
    </submittedName>
</protein>
<dbReference type="EMBL" id="JAVRRJ010000003">
    <property type="protein sequence ID" value="KAK5086568.1"/>
    <property type="molecule type" value="Genomic_DNA"/>
</dbReference>
<name>A0AAN7T138_9EURO</name>
<keyword evidence="4" id="KW-1185">Reference proteome</keyword>
<proteinExistence type="predicted"/>
<sequence>MCSGGKILLTILTNNAPTGITTKLSVTPEASLVASSALLHIPGLRTYGDLEERSRRASEHYEGELERRKPQETTSSGGDLSLTAPDTERNVSTLQACMTGMQNIASVSNEAGFAACYNVLDWHENMNGMFQADLRFFQISSAAGQFVNVPMNNITIQLLYPNSTQYSVLTNVKRSVSTLPQRQSASEPTEIQQYSLVGNFQMQLDLEKLNNTQIMSLLIPQIILSAKVEGTTVTSQVASSDVVYFVAGQFLDGMTPQLAAKAADPVMAADAIMASQGFVLPGTTFGVFPVGLIITSTWCLLFFLAYGLGTIGRIRHRDIYRKRIAVTTGRSGRR</sequence>
<evidence type="ECO:0000256" key="1">
    <source>
        <dbReference type="SAM" id="MobiDB-lite"/>
    </source>
</evidence>
<keyword evidence="2" id="KW-0812">Transmembrane</keyword>
<accession>A0AAN7T138</accession>
<evidence type="ECO:0000313" key="3">
    <source>
        <dbReference type="EMBL" id="KAK5086568.1"/>
    </source>
</evidence>
<comment type="caution">
    <text evidence="3">The sequence shown here is derived from an EMBL/GenBank/DDBJ whole genome shotgun (WGS) entry which is preliminary data.</text>
</comment>
<feature type="compositionally biased region" description="Basic and acidic residues" evidence="1">
    <location>
        <begin position="51"/>
        <end position="71"/>
    </location>
</feature>
<feature type="transmembrane region" description="Helical" evidence="2">
    <location>
        <begin position="285"/>
        <end position="308"/>
    </location>
</feature>